<evidence type="ECO:0000313" key="2">
    <source>
        <dbReference type="Proteomes" id="UP001276659"/>
    </source>
</evidence>
<proteinExistence type="predicted"/>
<dbReference type="AlphaFoldDB" id="A0AAE0DJ18"/>
<name>A0AAE0DJ18_9LECA</name>
<dbReference type="Proteomes" id="UP001276659">
    <property type="component" value="Unassembled WGS sequence"/>
</dbReference>
<dbReference type="EMBL" id="JASNWA010000008">
    <property type="protein sequence ID" value="KAK3171040.1"/>
    <property type="molecule type" value="Genomic_DNA"/>
</dbReference>
<protein>
    <submittedName>
        <fullName evidence="1">Uncharacterized protein</fullName>
    </submittedName>
</protein>
<gene>
    <name evidence="1" type="ORF">OEA41_003124</name>
</gene>
<organism evidence="1 2">
    <name type="scientific">Lepraria neglecta</name>
    <dbReference type="NCBI Taxonomy" id="209136"/>
    <lineage>
        <taxon>Eukaryota</taxon>
        <taxon>Fungi</taxon>
        <taxon>Dikarya</taxon>
        <taxon>Ascomycota</taxon>
        <taxon>Pezizomycotina</taxon>
        <taxon>Lecanoromycetes</taxon>
        <taxon>OSLEUM clade</taxon>
        <taxon>Lecanoromycetidae</taxon>
        <taxon>Lecanorales</taxon>
        <taxon>Lecanorineae</taxon>
        <taxon>Stereocaulaceae</taxon>
        <taxon>Lepraria</taxon>
    </lineage>
</organism>
<evidence type="ECO:0000313" key="1">
    <source>
        <dbReference type="EMBL" id="KAK3171040.1"/>
    </source>
</evidence>
<reference evidence="1" key="1">
    <citation type="submission" date="2022-11" db="EMBL/GenBank/DDBJ databases">
        <title>Chromosomal genome sequence assembly and mating type (MAT) locus characterization of the leprose asexual lichenized fungus Lepraria neglecta (Nyl.) Erichsen.</title>
        <authorList>
            <person name="Allen J.L."/>
            <person name="Pfeffer B."/>
        </authorList>
    </citation>
    <scope>NUCLEOTIDE SEQUENCE</scope>
    <source>
        <strain evidence="1">Allen 5258</strain>
    </source>
</reference>
<accession>A0AAE0DJ18</accession>
<sequence>MPTTTPLDLPPELIIIVFKSFGEFTSATALVRTSHKFHSVWEDSPSTITNAVLPRAIEYFDQATERLEADDKLANNQASADATHPTIQRTKRPYYLDTGMWWYTRHDSPALGVPISEDEWLDTFAREAVLLVDLQNAAHNIQDALPEQLFYYHVVRDCYQEKEELLRGFKVAELLPLLLRDGPYADVIITCLHQSQKRRKTASGMDNADKASNVITCYCQTNFSCEILAINFFG</sequence>
<comment type="caution">
    <text evidence="1">The sequence shown here is derived from an EMBL/GenBank/DDBJ whole genome shotgun (WGS) entry which is preliminary data.</text>
</comment>
<keyword evidence="2" id="KW-1185">Reference proteome</keyword>